<organism evidence="1 2">
    <name type="scientific">Purpureocillium lilacinum</name>
    <name type="common">Paecilomyces lilacinus</name>
    <dbReference type="NCBI Taxonomy" id="33203"/>
    <lineage>
        <taxon>Eukaryota</taxon>
        <taxon>Fungi</taxon>
        <taxon>Dikarya</taxon>
        <taxon>Ascomycota</taxon>
        <taxon>Pezizomycotina</taxon>
        <taxon>Sordariomycetes</taxon>
        <taxon>Hypocreomycetidae</taxon>
        <taxon>Hypocreales</taxon>
        <taxon>Ophiocordycipitaceae</taxon>
        <taxon>Purpureocillium</taxon>
    </lineage>
</organism>
<sequence length="522" mass="55685">MPPPQTSLILDWGLNLVTKAETTGTRCHAMAPRASSCALISFRYLIESRREKAAGNVLRFAKHAYTGGWHEKNEQFLRRCRPSVPRDHVRQCGLWTEQLRLGGGGGMALAMGIPSSAGGNACHVATRGSEPGKMSRGSWLVGRSIVVFTRTAGSVARARMKSGLPSVPYITALCSVLRAIRSVQCSAMHERAPMQLLAVGGQCSRVVISLSSHESRETGPWWGSLPTLNRQLVVSAAAAESRGRKNCAPFRILPHGLGRGTATETGTGTRIAASNGAAAGVGGCGRRRLAKGQMRRRPCKGAANILIHQGRDWRGKGIGGSESRRHTRFSVEPIHGPERGVSPGAWRGGEYAEADKRTGCPAAAAAALASMCLLAAQQLEAGGLLEGAPQWKRALAPAVLHCTRQSPSAERVHDSTGLGTNYSLFLTCIFNFQPHLYCTTSSVPRIADMYHLRPRCHTTHASKHPPPKGSWTGPPARTQVCAWLLQTHVALPPSGGVSARRWSAGPLLLVGFCAWASAGAPK</sequence>
<accession>A0A2U3E1J9</accession>
<evidence type="ECO:0000313" key="1">
    <source>
        <dbReference type="EMBL" id="PWI68385.1"/>
    </source>
</evidence>
<proteinExistence type="predicted"/>
<dbReference type="AlphaFoldDB" id="A0A2U3E1J9"/>
<evidence type="ECO:0000313" key="2">
    <source>
        <dbReference type="Proteomes" id="UP000245956"/>
    </source>
</evidence>
<gene>
    <name evidence="1" type="ORF">PCL_02154</name>
</gene>
<reference evidence="1 2" key="1">
    <citation type="journal article" date="2016" name="Front. Microbiol.">
        <title>Genome and transcriptome sequences reveal the specific parasitism of the nematophagous Purpureocillium lilacinum 36-1.</title>
        <authorList>
            <person name="Xie J."/>
            <person name="Li S."/>
            <person name="Mo C."/>
            <person name="Xiao X."/>
            <person name="Peng D."/>
            <person name="Wang G."/>
            <person name="Xiao Y."/>
        </authorList>
    </citation>
    <scope>NUCLEOTIDE SEQUENCE [LARGE SCALE GENOMIC DNA]</scope>
    <source>
        <strain evidence="1 2">36-1</strain>
    </source>
</reference>
<comment type="caution">
    <text evidence="1">The sequence shown here is derived from an EMBL/GenBank/DDBJ whole genome shotgun (WGS) entry which is preliminary data.</text>
</comment>
<dbReference type="EMBL" id="LCWV01000015">
    <property type="protein sequence ID" value="PWI68385.1"/>
    <property type="molecule type" value="Genomic_DNA"/>
</dbReference>
<protein>
    <submittedName>
        <fullName evidence="1">Uncharacterized protein</fullName>
    </submittedName>
</protein>
<name>A0A2U3E1J9_PURLI</name>
<dbReference type="Proteomes" id="UP000245956">
    <property type="component" value="Unassembled WGS sequence"/>
</dbReference>